<feature type="transmembrane region" description="Helical" evidence="6">
    <location>
        <begin position="221"/>
        <end position="238"/>
    </location>
</feature>
<protein>
    <submittedName>
        <fullName evidence="8">S-adenosylmethionine uptake transporter</fullName>
    </submittedName>
</protein>
<feature type="transmembrane region" description="Helical" evidence="6">
    <location>
        <begin position="21"/>
        <end position="39"/>
    </location>
</feature>
<keyword evidence="3 6" id="KW-0812">Transmembrane</keyword>
<gene>
    <name evidence="8" type="primary">sam</name>
    <name evidence="8" type="ORF">GCM10007939_26480</name>
</gene>
<sequence length="302" mass="32515">MPLLPQNIAPENADANENWRGILWAMGSVVGASAMAISVRGASFGLDSRVIVAYRGFFSLLILLILLMALPYLRTQVRFSRPWAHILRGSCMCASVNLGFFALSLVPLAAAAVLFATAPIFATIFSVLLGRERVGPRRVGAIAVGFLGAIVVINPGAEVFDTNMLFAIGSSVFFGVALVMGRRLGREDGPMSTLISTTVMTLLLTLPFASSNFGLPTNLSVVFWLAVLVVFGLFRQLADIQAYRYAQAAVIAPISYVRMVLIGIAAYFLFQEVPSLNTYAGGAIIIAATIYITNRERKLKQG</sequence>
<dbReference type="EMBL" id="BSNN01000014">
    <property type="protein sequence ID" value="GLQ36364.1"/>
    <property type="molecule type" value="Genomic_DNA"/>
</dbReference>
<dbReference type="InterPro" id="IPR037185">
    <property type="entry name" value="EmrE-like"/>
</dbReference>
<accession>A0ABQ5VZ06</accession>
<evidence type="ECO:0000256" key="4">
    <source>
        <dbReference type="ARBA" id="ARBA00022989"/>
    </source>
</evidence>
<evidence type="ECO:0000256" key="5">
    <source>
        <dbReference type="ARBA" id="ARBA00023136"/>
    </source>
</evidence>
<feature type="transmembrane region" description="Helical" evidence="6">
    <location>
        <begin position="276"/>
        <end position="293"/>
    </location>
</feature>
<dbReference type="Pfam" id="PF00892">
    <property type="entry name" value="EamA"/>
    <property type="match status" value="2"/>
</dbReference>
<evidence type="ECO:0000256" key="1">
    <source>
        <dbReference type="ARBA" id="ARBA00004141"/>
    </source>
</evidence>
<dbReference type="PANTHER" id="PTHR22911">
    <property type="entry name" value="ACYL-MALONYL CONDENSING ENZYME-RELATED"/>
    <property type="match status" value="1"/>
</dbReference>
<proteinExistence type="inferred from homology"/>
<feature type="transmembrane region" description="Helical" evidence="6">
    <location>
        <begin position="51"/>
        <end position="73"/>
    </location>
</feature>
<evidence type="ECO:0000256" key="3">
    <source>
        <dbReference type="ARBA" id="ARBA00022692"/>
    </source>
</evidence>
<feature type="domain" description="EamA" evidence="7">
    <location>
        <begin position="20"/>
        <end position="153"/>
    </location>
</feature>
<evidence type="ECO:0000313" key="8">
    <source>
        <dbReference type="EMBL" id="GLQ36364.1"/>
    </source>
</evidence>
<feature type="transmembrane region" description="Helical" evidence="6">
    <location>
        <begin position="139"/>
        <end position="157"/>
    </location>
</feature>
<dbReference type="InterPro" id="IPR000620">
    <property type="entry name" value="EamA_dom"/>
</dbReference>
<evidence type="ECO:0000256" key="2">
    <source>
        <dbReference type="ARBA" id="ARBA00009853"/>
    </source>
</evidence>
<evidence type="ECO:0000259" key="7">
    <source>
        <dbReference type="Pfam" id="PF00892"/>
    </source>
</evidence>
<name>A0ABQ5VZ06_9RHOB</name>
<keyword evidence="9" id="KW-1185">Reference proteome</keyword>
<dbReference type="Proteomes" id="UP001156694">
    <property type="component" value="Unassembled WGS sequence"/>
</dbReference>
<dbReference type="Gene3D" id="1.10.3730.20">
    <property type="match status" value="1"/>
</dbReference>
<dbReference type="RefSeq" id="WP_284380224.1">
    <property type="nucleotide sequence ID" value="NZ_BSNN01000014.1"/>
</dbReference>
<feature type="domain" description="EamA" evidence="7">
    <location>
        <begin position="164"/>
        <end position="293"/>
    </location>
</feature>
<comment type="caution">
    <text evidence="8">The sequence shown here is derived from an EMBL/GenBank/DDBJ whole genome shotgun (WGS) entry which is preliminary data.</text>
</comment>
<keyword evidence="4 6" id="KW-1133">Transmembrane helix</keyword>
<evidence type="ECO:0000256" key="6">
    <source>
        <dbReference type="SAM" id="Phobius"/>
    </source>
</evidence>
<dbReference type="PANTHER" id="PTHR22911:SF6">
    <property type="entry name" value="SOLUTE CARRIER FAMILY 35 MEMBER G1"/>
    <property type="match status" value="1"/>
</dbReference>
<feature type="transmembrane region" description="Helical" evidence="6">
    <location>
        <begin position="109"/>
        <end position="130"/>
    </location>
</feature>
<feature type="transmembrane region" description="Helical" evidence="6">
    <location>
        <begin position="193"/>
        <end position="215"/>
    </location>
</feature>
<comment type="subcellular location">
    <subcellularLocation>
        <location evidence="1">Membrane</location>
        <topology evidence="1">Multi-pass membrane protein</topology>
    </subcellularLocation>
</comment>
<evidence type="ECO:0000313" key="9">
    <source>
        <dbReference type="Proteomes" id="UP001156694"/>
    </source>
</evidence>
<reference evidence="9" key="1">
    <citation type="journal article" date="2019" name="Int. J. Syst. Evol. Microbiol.">
        <title>The Global Catalogue of Microorganisms (GCM) 10K type strain sequencing project: providing services to taxonomists for standard genome sequencing and annotation.</title>
        <authorList>
            <consortium name="The Broad Institute Genomics Platform"/>
            <consortium name="The Broad Institute Genome Sequencing Center for Infectious Disease"/>
            <person name="Wu L."/>
            <person name="Ma J."/>
        </authorList>
    </citation>
    <scope>NUCLEOTIDE SEQUENCE [LARGE SCALE GENOMIC DNA]</scope>
    <source>
        <strain evidence="9">NBRC 110140</strain>
    </source>
</reference>
<keyword evidence="5 6" id="KW-0472">Membrane</keyword>
<feature type="transmembrane region" description="Helical" evidence="6">
    <location>
        <begin position="163"/>
        <end position="181"/>
    </location>
</feature>
<organism evidence="8 9">
    <name type="scientific">Amylibacter marinus</name>
    <dbReference type="NCBI Taxonomy" id="1475483"/>
    <lineage>
        <taxon>Bacteria</taxon>
        <taxon>Pseudomonadati</taxon>
        <taxon>Pseudomonadota</taxon>
        <taxon>Alphaproteobacteria</taxon>
        <taxon>Rhodobacterales</taxon>
        <taxon>Paracoccaceae</taxon>
        <taxon>Amylibacter</taxon>
    </lineage>
</organism>
<comment type="similarity">
    <text evidence="2">Belongs to the drug/metabolite transporter (DMT) superfamily. 10 TMS drug/metabolite exporter (DME) (TC 2.A.7.3) family.</text>
</comment>
<feature type="transmembrane region" description="Helical" evidence="6">
    <location>
        <begin position="250"/>
        <end position="270"/>
    </location>
</feature>
<dbReference type="SUPFAM" id="SSF103481">
    <property type="entry name" value="Multidrug resistance efflux transporter EmrE"/>
    <property type="match status" value="2"/>
</dbReference>